<dbReference type="AlphaFoldDB" id="A0AAE0P5K1"/>
<dbReference type="Proteomes" id="UP001285441">
    <property type="component" value="Unassembled WGS sequence"/>
</dbReference>
<evidence type="ECO:0000313" key="9">
    <source>
        <dbReference type="Proteomes" id="UP001285441"/>
    </source>
</evidence>
<organism evidence="8 9">
    <name type="scientific">Podospora didyma</name>
    <dbReference type="NCBI Taxonomy" id="330526"/>
    <lineage>
        <taxon>Eukaryota</taxon>
        <taxon>Fungi</taxon>
        <taxon>Dikarya</taxon>
        <taxon>Ascomycota</taxon>
        <taxon>Pezizomycotina</taxon>
        <taxon>Sordariomycetes</taxon>
        <taxon>Sordariomycetidae</taxon>
        <taxon>Sordariales</taxon>
        <taxon>Podosporaceae</taxon>
        <taxon>Podospora</taxon>
    </lineage>
</organism>
<dbReference type="SUPFAM" id="SSF57850">
    <property type="entry name" value="RING/U-box"/>
    <property type="match status" value="1"/>
</dbReference>
<dbReference type="EMBL" id="JAULSW010000001">
    <property type="protein sequence ID" value="KAK3393719.1"/>
    <property type="molecule type" value="Genomic_DNA"/>
</dbReference>
<keyword evidence="2 4" id="KW-0863">Zinc-finger</keyword>
<dbReference type="InterPro" id="IPR001841">
    <property type="entry name" value="Znf_RING"/>
</dbReference>
<evidence type="ECO:0000256" key="5">
    <source>
        <dbReference type="SAM" id="MobiDB-lite"/>
    </source>
</evidence>
<evidence type="ECO:0000256" key="6">
    <source>
        <dbReference type="SAM" id="Phobius"/>
    </source>
</evidence>
<keyword evidence="6" id="KW-1133">Transmembrane helix</keyword>
<keyword evidence="6" id="KW-0472">Membrane</keyword>
<sequence>MRNITAQSSQFAYSARIRENITVLVSKYAGTTNGVIQGLLYVPEIPHNDPCINETAAYVPKSAVRQSDLPPTNMNLIAIAPWVNADCSKLYMASARSDPVRGLIFYRPENSNAAPPPPSSPVWSIHDDEKWKTQSGFPIFALSGVAGQKMMQQLSLYSGNVSTVPFGRNITDLYQTDPYDYVRIWAELEVSTPSTLVSIWVYILAIIGVLLIIISGTSALMHFIQARRRVSLRRRVAAGEVNLEGMGIQRLRVPMERIEDFPLYTYLYEPDRSSRPPTSPRSTSAAGAAHHSRTQRSSQGQTDSIVTTTLVVPATTPSEKKLNSPYTASTIATNFQPACEICLERFQNRSTVIRELPCGHIFHPRCIDEFLHHNSSLCPLCKACMLPKGYSPQITNAMVRREKAIRRLRDHVVIDDDDENDNENSGRLQRLGGAMKKRLWRRDATESTTTFTTSMPSTEVRPHLQPSQAKTPQVVLVPRATSPRQQEKQPEIGQKQPGVEEQKPPEEEQKEQEHKGGGRGSPSSPTALARERMRALAGGSDSDDGEAEASRWQKIRHKIFPGF</sequence>
<keyword evidence="6" id="KW-0812">Transmembrane</keyword>
<feature type="compositionally biased region" description="Low complexity" evidence="5">
    <location>
        <begin position="446"/>
        <end position="458"/>
    </location>
</feature>
<reference evidence="8" key="1">
    <citation type="journal article" date="2023" name="Mol. Phylogenet. Evol.">
        <title>Genome-scale phylogeny and comparative genomics of the fungal order Sordariales.</title>
        <authorList>
            <person name="Hensen N."/>
            <person name="Bonometti L."/>
            <person name="Westerberg I."/>
            <person name="Brannstrom I.O."/>
            <person name="Guillou S."/>
            <person name="Cros-Aarteil S."/>
            <person name="Calhoun S."/>
            <person name="Haridas S."/>
            <person name="Kuo A."/>
            <person name="Mondo S."/>
            <person name="Pangilinan J."/>
            <person name="Riley R."/>
            <person name="LaButti K."/>
            <person name="Andreopoulos B."/>
            <person name="Lipzen A."/>
            <person name="Chen C."/>
            <person name="Yan M."/>
            <person name="Daum C."/>
            <person name="Ng V."/>
            <person name="Clum A."/>
            <person name="Steindorff A."/>
            <person name="Ohm R.A."/>
            <person name="Martin F."/>
            <person name="Silar P."/>
            <person name="Natvig D.O."/>
            <person name="Lalanne C."/>
            <person name="Gautier V."/>
            <person name="Ament-Velasquez S.L."/>
            <person name="Kruys A."/>
            <person name="Hutchinson M.I."/>
            <person name="Powell A.J."/>
            <person name="Barry K."/>
            <person name="Miller A.N."/>
            <person name="Grigoriev I.V."/>
            <person name="Debuchy R."/>
            <person name="Gladieux P."/>
            <person name="Hiltunen Thoren M."/>
            <person name="Johannesson H."/>
        </authorList>
    </citation>
    <scope>NUCLEOTIDE SEQUENCE</scope>
    <source>
        <strain evidence="8">CBS 232.78</strain>
    </source>
</reference>
<comment type="caution">
    <text evidence="8">The sequence shown here is derived from an EMBL/GenBank/DDBJ whole genome shotgun (WGS) entry which is preliminary data.</text>
</comment>
<name>A0AAE0P5K1_9PEZI</name>
<feature type="compositionally biased region" description="Polar residues" evidence="5">
    <location>
        <begin position="295"/>
        <end position="304"/>
    </location>
</feature>
<feature type="region of interest" description="Disordered" evidence="5">
    <location>
        <begin position="271"/>
        <end position="304"/>
    </location>
</feature>
<dbReference type="PANTHER" id="PTHR14155">
    <property type="entry name" value="RING FINGER DOMAIN-CONTAINING"/>
    <property type="match status" value="1"/>
</dbReference>
<keyword evidence="1" id="KW-0479">Metal-binding</keyword>
<dbReference type="GO" id="GO:0008270">
    <property type="term" value="F:zinc ion binding"/>
    <property type="evidence" value="ECO:0007669"/>
    <property type="project" value="UniProtKB-KW"/>
</dbReference>
<proteinExistence type="predicted"/>
<dbReference type="SMART" id="SM00184">
    <property type="entry name" value="RING"/>
    <property type="match status" value="1"/>
</dbReference>
<reference evidence="8" key="2">
    <citation type="submission" date="2023-06" db="EMBL/GenBank/DDBJ databases">
        <authorList>
            <consortium name="Lawrence Berkeley National Laboratory"/>
            <person name="Haridas S."/>
            <person name="Hensen N."/>
            <person name="Bonometti L."/>
            <person name="Westerberg I."/>
            <person name="Brannstrom I.O."/>
            <person name="Guillou S."/>
            <person name="Cros-Aarteil S."/>
            <person name="Calhoun S."/>
            <person name="Kuo A."/>
            <person name="Mondo S."/>
            <person name="Pangilinan J."/>
            <person name="Riley R."/>
            <person name="LaButti K."/>
            <person name="Andreopoulos B."/>
            <person name="Lipzen A."/>
            <person name="Chen C."/>
            <person name="Yanf M."/>
            <person name="Daum C."/>
            <person name="Ng V."/>
            <person name="Clum A."/>
            <person name="Steindorff A."/>
            <person name="Ohm R."/>
            <person name="Martin F."/>
            <person name="Silar P."/>
            <person name="Natvig D."/>
            <person name="Lalanne C."/>
            <person name="Gautier V."/>
            <person name="Ament-velasquez S.L."/>
            <person name="Kruys A."/>
            <person name="Hutchinson M.I."/>
            <person name="Powell A.J."/>
            <person name="Barry K."/>
            <person name="Miller A.N."/>
            <person name="Grigoriev I.V."/>
            <person name="Debuchy R."/>
            <person name="Gladieux P."/>
            <person name="Thoren M.H."/>
            <person name="Johannesson H."/>
        </authorList>
    </citation>
    <scope>NUCLEOTIDE SEQUENCE</scope>
    <source>
        <strain evidence="8">CBS 232.78</strain>
    </source>
</reference>
<feature type="transmembrane region" description="Helical" evidence="6">
    <location>
        <begin position="199"/>
        <end position="224"/>
    </location>
</feature>
<feature type="domain" description="RING-type" evidence="7">
    <location>
        <begin position="339"/>
        <end position="382"/>
    </location>
</feature>
<feature type="region of interest" description="Disordered" evidence="5">
    <location>
        <begin position="439"/>
        <end position="551"/>
    </location>
</feature>
<protein>
    <recommendedName>
        <fullName evidence="7">RING-type domain-containing protein</fullName>
    </recommendedName>
</protein>
<evidence type="ECO:0000256" key="1">
    <source>
        <dbReference type="ARBA" id="ARBA00022723"/>
    </source>
</evidence>
<dbReference type="InterPro" id="IPR013083">
    <property type="entry name" value="Znf_RING/FYVE/PHD"/>
</dbReference>
<dbReference type="PROSITE" id="PS50089">
    <property type="entry name" value="ZF_RING_2"/>
    <property type="match status" value="1"/>
</dbReference>
<dbReference type="Pfam" id="PF13639">
    <property type="entry name" value="zf-RING_2"/>
    <property type="match status" value="1"/>
</dbReference>
<evidence type="ECO:0000256" key="2">
    <source>
        <dbReference type="ARBA" id="ARBA00022771"/>
    </source>
</evidence>
<evidence type="ECO:0000259" key="7">
    <source>
        <dbReference type="PROSITE" id="PS50089"/>
    </source>
</evidence>
<dbReference type="InterPro" id="IPR053238">
    <property type="entry name" value="RING-H2_zinc_finger"/>
</dbReference>
<evidence type="ECO:0000256" key="4">
    <source>
        <dbReference type="PROSITE-ProRule" id="PRU00175"/>
    </source>
</evidence>
<accession>A0AAE0P5K1</accession>
<keyword evidence="9" id="KW-1185">Reference proteome</keyword>
<feature type="compositionally biased region" description="Basic and acidic residues" evidence="5">
    <location>
        <begin position="498"/>
        <end position="516"/>
    </location>
</feature>
<gene>
    <name evidence="8" type="ORF">B0H63DRAFT_458930</name>
</gene>
<dbReference type="PANTHER" id="PTHR14155:SF627">
    <property type="entry name" value="OS06G0192800 PROTEIN"/>
    <property type="match status" value="1"/>
</dbReference>
<evidence type="ECO:0000313" key="8">
    <source>
        <dbReference type="EMBL" id="KAK3393719.1"/>
    </source>
</evidence>
<evidence type="ECO:0000256" key="3">
    <source>
        <dbReference type="ARBA" id="ARBA00022833"/>
    </source>
</evidence>
<dbReference type="Gene3D" id="3.30.40.10">
    <property type="entry name" value="Zinc/RING finger domain, C3HC4 (zinc finger)"/>
    <property type="match status" value="1"/>
</dbReference>
<keyword evidence="3" id="KW-0862">Zinc</keyword>